<protein>
    <submittedName>
        <fullName evidence="1">Uncharacterized protein</fullName>
    </submittedName>
</protein>
<organism evidence="1 2">
    <name type="scientific">Eumeta variegata</name>
    <name type="common">Bagworm moth</name>
    <name type="synonym">Eumeta japonica</name>
    <dbReference type="NCBI Taxonomy" id="151549"/>
    <lineage>
        <taxon>Eukaryota</taxon>
        <taxon>Metazoa</taxon>
        <taxon>Ecdysozoa</taxon>
        <taxon>Arthropoda</taxon>
        <taxon>Hexapoda</taxon>
        <taxon>Insecta</taxon>
        <taxon>Pterygota</taxon>
        <taxon>Neoptera</taxon>
        <taxon>Endopterygota</taxon>
        <taxon>Lepidoptera</taxon>
        <taxon>Glossata</taxon>
        <taxon>Ditrysia</taxon>
        <taxon>Tineoidea</taxon>
        <taxon>Psychidae</taxon>
        <taxon>Oiketicinae</taxon>
        <taxon>Eumeta</taxon>
    </lineage>
</organism>
<evidence type="ECO:0000313" key="1">
    <source>
        <dbReference type="EMBL" id="GBP94180.1"/>
    </source>
</evidence>
<sequence length="106" mass="11282">MPVIFERAKVTVKLSRTTANVELCRTSRCVRAGFSRAIRGINVEGLSDEAVKALRLRTIIGLRGFFGPCKLDIPHAQGVTRSGPLGSIEFGSAGACAPRVHAADCT</sequence>
<reference evidence="1 2" key="1">
    <citation type="journal article" date="2019" name="Commun. Biol.">
        <title>The bagworm genome reveals a unique fibroin gene that provides high tensile strength.</title>
        <authorList>
            <person name="Kono N."/>
            <person name="Nakamura H."/>
            <person name="Ohtoshi R."/>
            <person name="Tomita M."/>
            <person name="Numata K."/>
            <person name="Arakawa K."/>
        </authorList>
    </citation>
    <scope>NUCLEOTIDE SEQUENCE [LARGE SCALE GENOMIC DNA]</scope>
</reference>
<gene>
    <name evidence="1" type="ORF">EVAR_100801_1</name>
</gene>
<evidence type="ECO:0000313" key="2">
    <source>
        <dbReference type="Proteomes" id="UP000299102"/>
    </source>
</evidence>
<comment type="caution">
    <text evidence="1">The sequence shown here is derived from an EMBL/GenBank/DDBJ whole genome shotgun (WGS) entry which is preliminary data.</text>
</comment>
<dbReference type="EMBL" id="BGZK01002471">
    <property type="protein sequence ID" value="GBP94180.1"/>
    <property type="molecule type" value="Genomic_DNA"/>
</dbReference>
<dbReference type="AlphaFoldDB" id="A0A4C2A1U7"/>
<name>A0A4C2A1U7_EUMVA</name>
<keyword evidence="2" id="KW-1185">Reference proteome</keyword>
<proteinExistence type="predicted"/>
<dbReference type="Proteomes" id="UP000299102">
    <property type="component" value="Unassembled WGS sequence"/>
</dbReference>
<accession>A0A4C2A1U7</accession>